<dbReference type="AlphaFoldDB" id="A0A0B6Z6N1"/>
<organism evidence="2">
    <name type="scientific">Arion vulgaris</name>
    <dbReference type="NCBI Taxonomy" id="1028688"/>
    <lineage>
        <taxon>Eukaryota</taxon>
        <taxon>Metazoa</taxon>
        <taxon>Spiralia</taxon>
        <taxon>Lophotrochozoa</taxon>
        <taxon>Mollusca</taxon>
        <taxon>Gastropoda</taxon>
        <taxon>Heterobranchia</taxon>
        <taxon>Euthyneura</taxon>
        <taxon>Panpulmonata</taxon>
        <taxon>Eupulmonata</taxon>
        <taxon>Stylommatophora</taxon>
        <taxon>Helicina</taxon>
        <taxon>Arionoidea</taxon>
        <taxon>Arionidae</taxon>
        <taxon>Arion</taxon>
    </lineage>
</organism>
<keyword evidence="1" id="KW-0472">Membrane</keyword>
<feature type="transmembrane region" description="Helical" evidence="1">
    <location>
        <begin position="26"/>
        <end position="48"/>
    </location>
</feature>
<reference evidence="2" key="1">
    <citation type="submission" date="2014-12" db="EMBL/GenBank/DDBJ databases">
        <title>Insight into the proteome of Arion vulgaris.</title>
        <authorList>
            <person name="Aradska J."/>
            <person name="Bulat T."/>
            <person name="Smidak R."/>
            <person name="Sarate P."/>
            <person name="Gangsoo J."/>
            <person name="Sialana F."/>
            <person name="Bilban M."/>
            <person name="Lubec G."/>
        </authorList>
    </citation>
    <scope>NUCLEOTIDE SEQUENCE</scope>
    <source>
        <tissue evidence="2">Skin</tissue>
    </source>
</reference>
<feature type="non-terminal residue" evidence="2">
    <location>
        <position position="288"/>
    </location>
</feature>
<keyword evidence="1" id="KW-1133">Transmembrane helix</keyword>
<gene>
    <name evidence="2" type="primary">ORF50415</name>
</gene>
<protein>
    <submittedName>
        <fullName evidence="2">Uncharacterized protein</fullName>
    </submittedName>
</protein>
<evidence type="ECO:0000256" key="1">
    <source>
        <dbReference type="SAM" id="Phobius"/>
    </source>
</evidence>
<feature type="non-terminal residue" evidence="2">
    <location>
        <position position="1"/>
    </location>
</feature>
<dbReference type="EMBL" id="HACG01017162">
    <property type="protein sequence ID" value="CEK64027.1"/>
    <property type="molecule type" value="Transcribed_RNA"/>
</dbReference>
<keyword evidence="1" id="KW-0812">Transmembrane</keyword>
<sequence length="288" mass="33560">SEHRASYVQNNCQSFLHFNSNQNIPFVYFALISLFALIFITIASIWLIPKLMKATYKKLKTNYKNLKIVYIGHKILDSDSSKPLTVNATNKTVEQKSKERENSKGTHQFIPPLVIDIPKVNTQQLKSSECYLSLENVFEETINLFFKELDQNLEMGLYLPSERGDFGTLSLTSPSTDVNILTSPLLVRRGLHQNRSSVQSLDNLGKRKMSETSSKYWSYLKKFRRQMSWVYPDTNFDFMNCERLLQADNRLKSITQFLHQRCNIKPNQWNTSTFIVDYILFLLELELT</sequence>
<accession>A0A0B6Z6N1</accession>
<name>A0A0B6Z6N1_9EUPU</name>
<proteinExistence type="predicted"/>
<evidence type="ECO:0000313" key="2">
    <source>
        <dbReference type="EMBL" id="CEK64027.1"/>
    </source>
</evidence>